<evidence type="ECO:0000256" key="1">
    <source>
        <dbReference type="SAM" id="SignalP"/>
    </source>
</evidence>
<dbReference type="AlphaFoldDB" id="A0A0A9AV89"/>
<reference evidence="2" key="2">
    <citation type="journal article" date="2015" name="Data Brief">
        <title>Shoot transcriptome of the giant reed, Arundo donax.</title>
        <authorList>
            <person name="Barrero R.A."/>
            <person name="Guerrero F.D."/>
            <person name="Moolhuijzen P."/>
            <person name="Goolsby J.A."/>
            <person name="Tidwell J."/>
            <person name="Bellgard S.E."/>
            <person name="Bellgard M.I."/>
        </authorList>
    </citation>
    <scope>NUCLEOTIDE SEQUENCE</scope>
    <source>
        <tissue evidence="2">Shoot tissue taken approximately 20 cm above the soil surface</tissue>
    </source>
</reference>
<organism evidence="2">
    <name type="scientific">Arundo donax</name>
    <name type="common">Giant reed</name>
    <name type="synonym">Donax arundinaceus</name>
    <dbReference type="NCBI Taxonomy" id="35708"/>
    <lineage>
        <taxon>Eukaryota</taxon>
        <taxon>Viridiplantae</taxon>
        <taxon>Streptophyta</taxon>
        <taxon>Embryophyta</taxon>
        <taxon>Tracheophyta</taxon>
        <taxon>Spermatophyta</taxon>
        <taxon>Magnoliopsida</taxon>
        <taxon>Liliopsida</taxon>
        <taxon>Poales</taxon>
        <taxon>Poaceae</taxon>
        <taxon>PACMAD clade</taxon>
        <taxon>Arundinoideae</taxon>
        <taxon>Arundineae</taxon>
        <taxon>Arundo</taxon>
    </lineage>
</organism>
<protein>
    <submittedName>
        <fullName evidence="2">Uncharacterized protein</fullName>
    </submittedName>
</protein>
<dbReference type="EMBL" id="GBRH01245055">
    <property type="protein sequence ID" value="JAD52840.1"/>
    <property type="molecule type" value="Transcribed_RNA"/>
</dbReference>
<keyword evidence="1" id="KW-0732">Signal</keyword>
<feature type="chain" id="PRO_5002042722" evidence="1">
    <location>
        <begin position="24"/>
        <end position="48"/>
    </location>
</feature>
<accession>A0A0A9AV89</accession>
<reference evidence="2" key="1">
    <citation type="submission" date="2014-09" db="EMBL/GenBank/DDBJ databases">
        <authorList>
            <person name="Magalhaes I.L.F."/>
            <person name="Oliveira U."/>
            <person name="Santos F.R."/>
            <person name="Vidigal T.H.D.A."/>
            <person name="Brescovit A.D."/>
            <person name="Santos A.J."/>
        </authorList>
    </citation>
    <scope>NUCLEOTIDE SEQUENCE</scope>
    <source>
        <tissue evidence="2">Shoot tissue taken approximately 20 cm above the soil surface</tissue>
    </source>
</reference>
<sequence length="48" mass="5105">MGATVHRVLMTLALCCLINHTRGVAVCIAAERDALVAFNTSINDPHGK</sequence>
<evidence type="ECO:0000313" key="2">
    <source>
        <dbReference type="EMBL" id="JAD52840.1"/>
    </source>
</evidence>
<name>A0A0A9AV89_ARUDO</name>
<proteinExistence type="predicted"/>
<feature type="signal peptide" evidence="1">
    <location>
        <begin position="1"/>
        <end position="23"/>
    </location>
</feature>